<proteinExistence type="predicted"/>
<sequence length="60" mass="6886">MIKLKNITANQLAFKKSLTNIEQMTLKNIMFNLIGRPDNGLDDVIPLEYAETVFAKRSHH</sequence>
<keyword evidence="2" id="KW-1185">Reference proteome</keyword>
<organism evidence="1 2">
    <name type="scientific">Cytobacillus praedii</name>
    <dbReference type="NCBI Taxonomy" id="1742358"/>
    <lineage>
        <taxon>Bacteria</taxon>
        <taxon>Bacillati</taxon>
        <taxon>Bacillota</taxon>
        <taxon>Bacilli</taxon>
        <taxon>Bacillales</taxon>
        <taxon>Bacillaceae</taxon>
        <taxon>Cytobacillus</taxon>
    </lineage>
</organism>
<evidence type="ECO:0000313" key="1">
    <source>
        <dbReference type="EMBL" id="TCJ00496.1"/>
    </source>
</evidence>
<name>A0A4R1ALD9_9BACI</name>
<gene>
    <name evidence="1" type="ORF">E0Y62_26600</name>
</gene>
<comment type="caution">
    <text evidence="1">The sequence shown here is derived from an EMBL/GenBank/DDBJ whole genome shotgun (WGS) entry which is preliminary data.</text>
</comment>
<dbReference type="Proteomes" id="UP000293846">
    <property type="component" value="Unassembled WGS sequence"/>
</dbReference>
<dbReference type="AlphaFoldDB" id="A0A4R1ALD9"/>
<reference evidence="1 2" key="1">
    <citation type="submission" date="2019-03" db="EMBL/GenBank/DDBJ databases">
        <authorList>
            <person name="Jensen L."/>
            <person name="Storgaard J."/>
            <person name="Sulaj E."/>
            <person name="Schramm A."/>
            <person name="Marshall I.P.G."/>
        </authorList>
    </citation>
    <scope>NUCLEOTIDE SEQUENCE [LARGE SCALE GENOMIC DNA]</scope>
    <source>
        <strain evidence="1 2">2017H2G3</strain>
    </source>
</reference>
<dbReference type="EMBL" id="SJTH01000106">
    <property type="protein sequence ID" value="TCJ00496.1"/>
    <property type="molecule type" value="Genomic_DNA"/>
</dbReference>
<accession>A0A4R1ALD9</accession>
<protein>
    <submittedName>
        <fullName evidence="1">Uncharacterized protein</fullName>
    </submittedName>
</protein>
<evidence type="ECO:0000313" key="2">
    <source>
        <dbReference type="Proteomes" id="UP000293846"/>
    </source>
</evidence>